<dbReference type="Proteomes" id="UP000612362">
    <property type="component" value="Unassembled WGS sequence"/>
</dbReference>
<organism evidence="1 2">
    <name type="scientific">Ktedonospora formicarum</name>
    <dbReference type="NCBI Taxonomy" id="2778364"/>
    <lineage>
        <taxon>Bacteria</taxon>
        <taxon>Bacillati</taxon>
        <taxon>Chloroflexota</taxon>
        <taxon>Ktedonobacteria</taxon>
        <taxon>Ktedonobacterales</taxon>
        <taxon>Ktedonobacteraceae</taxon>
        <taxon>Ktedonospora</taxon>
    </lineage>
</organism>
<comment type="caution">
    <text evidence="1">The sequence shown here is derived from an EMBL/GenBank/DDBJ whole genome shotgun (WGS) entry which is preliminary data.</text>
</comment>
<protein>
    <submittedName>
        <fullName evidence="1">Uncharacterized protein</fullName>
    </submittedName>
</protein>
<dbReference type="EMBL" id="BNJF01000009">
    <property type="protein sequence ID" value="GHO50692.1"/>
    <property type="molecule type" value="Genomic_DNA"/>
</dbReference>
<evidence type="ECO:0000313" key="1">
    <source>
        <dbReference type="EMBL" id="GHO50692.1"/>
    </source>
</evidence>
<gene>
    <name evidence="1" type="ORF">KSX_88550</name>
</gene>
<keyword evidence="2" id="KW-1185">Reference proteome</keyword>
<reference evidence="1" key="1">
    <citation type="submission" date="2020-10" db="EMBL/GenBank/DDBJ databases">
        <title>Taxonomic study of unclassified bacteria belonging to the class Ktedonobacteria.</title>
        <authorList>
            <person name="Yabe S."/>
            <person name="Wang C.M."/>
            <person name="Zheng Y."/>
            <person name="Sakai Y."/>
            <person name="Cavaletti L."/>
            <person name="Monciardini P."/>
            <person name="Donadio S."/>
        </authorList>
    </citation>
    <scope>NUCLEOTIDE SEQUENCE</scope>
    <source>
        <strain evidence="1">SOSP1-1</strain>
    </source>
</reference>
<proteinExistence type="predicted"/>
<dbReference type="AlphaFoldDB" id="A0A8J3IDE2"/>
<name>A0A8J3IDE2_9CHLR</name>
<evidence type="ECO:0000313" key="2">
    <source>
        <dbReference type="Proteomes" id="UP000612362"/>
    </source>
</evidence>
<sequence>MLQDAKALFASRMEALGEFAAVKNAIGNESIVSEGGEVVSAMRAAARTRGEVVVLVKLVHKTP</sequence>
<accession>A0A8J3IDE2</accession>